<gene>
    <name evidence="1" type="ORF">HMPREF9135_2420</name>
</gene>
<dbReference type="Proteomes" id="UP000016648">
    <property type="component" value="Unassembled WGS sequence"/>
</dbReference>
<organism evidence="1 2">
    <name type="scientific">Segatella baroniae F0067</name>
    <dbReference type="NCBI Taxonomy" id="1115809"/>
    <lineage>
        <taxon>Bacteria</taxon>
        <taxon>Pseudomonadati</taxon>
        <taxon>Bacteroidota</taxon>
        <taxon>Bacteroidia</taxon>
        <taxon>Bacteroidales</taxon>
        <taxon>Prevotellaceae</taxon>
        <taxon>Segatella</taxon>
    </lineage>
</organism>
<dbReference type="EMBL" id="AWEY01000019">
    <property type="protein sequence ID" value="ERK39483.1"/>
    <property type="molecule type" value="Genomic_DNA"/>
</dbReference>
<evidence type="ECO:0000313" key="1">
    <source>
        <dbReference type="EMBL" id="ERK39483.1"/>
    </source>
</evidence>
<evidence type="ECO:0000313" key="2">
    <source>
        <dbReference type="Proteomes" id="UP000016648"/>
    </source>
</evidence>
<protein>
    <submittedName>
        <fullName evidence="1">Uncharacterized protein</fullName>
    </submittedName>
</protein>
<proteinExistence type="predicted"/>
<dbReference type="AlphaFoldDB" id="U2QDV9"/>
<name>U2QDV9_9BACT</name>
<comment type="caution">
    <text evidence="1">The sequence shown here is derived from an EMBL/GenBank/DDBJ whole genome shotgun (WGS) entry which is preliminary data.</text>
</comment>
<reference evidence="1 2" key="1">
    <citation type="submission" date="2013-08" db="EMBL/GenBank/DDBJ databases">
        <authorList>
            <person name="Durkin A.S."/>
            <person name="Haft D.R."/>
            <person name="McCorrison J."/>
            <person name="Torralba M."/>
            <person name="Gillis M."/>
            <person name="Haft D.H."/>
            <person name="Methe B."/>
            <person name="Sutton G."/>
            <person name="Nelson K.E."/>
        </authorList>
    </citation>
    <scope>NUCLEOTIDE SEQUENCE [LARGE SCALE GENOMIC DNA]</scope>
    <source>
        <strain evidence="1 2">F0067</strain>
    </source>
</reference>
<sequence>MSDKPKNAPSKKLKQTNRMKNDCWGIFKLLFSKNHITPNTDMVPTTPLMQTRLRL</sequence>
<accession>U2QDV9</accession>
<keyword evidence="2" id="KW-1185">Reference proteome</keyword>